<dbReference type="EMBL" id="CAACVJ010000556">
    <property type="protein sequence ID" value="VEP17346.1"/>
    <property type="molecule type" value="Genomic_DNA"/>
</dbReference>
<dbReference type="AlphaFoldDB" id="A0A563W104"/>
<protein>
    <submittedName>
        <fullName evidence="1">Uncharacterized protein</fullName>
    </submittedName>
</protein>
<evidence type="ECO:0000313" key="2">
    <source>
        <dbReference type="Proteomes" id="UP000320055"/>
    </source>
</evidence>
<evidence type="ECO:0000313" key="1">
    <source>
        <dbReference type="EMBL" id="VEP17346.1"/>
    </source>
</evidence>
<name>A0A563W104_9CYAN</name>
<dbReference type="Proteomes" id="UP000320055">
    <property type="component" value="Unassembled WGS sequence"/>
</dbReference>
<keyword evidence="2" id="KW-1185">Reference proteome</keyword>
<dbReference type="RefSeq" id="WP_144863326.1">
    <property type="nucleotide sequence ID" value="NZ_LR213770.1"/>
</dbReference>
<gene>
    <name evidence="1" type="ORF">H1P_60002</name>
</gene>
<dbReference type="OrthoDB" id="583083at2"/>
<accession>A0A563W104</accession>
<organism evidence="1 2">
    <name type="scientific">Hyella patelloides LEGE 07179</name>
    <dbReference type="NCBI Taxonomy" id="945734"/>
    <lineage>
        <taxon>Bacteria</taxon>
        <taxon>Bacillati</taxon>
        <taxon>Cyanobacteriota</taxon>
        <taxon>Cyanophyceae</taxon>
        <taxon>Pleurocapsales</taxon>
        <taxon>Hyellaceae</taxon>
        <taxon>Hyella</taxon>
    </lineage>
</organism>
<proteinExistence type="predicted"/>
<sequence>MINTSPKKFQSDRYQFKDYQEVINQQSSTFSPTHSLCTNCSDYYDIPPCQTNLSSDGGCFPSLISPDRN</sequence>
<reference evidence="1 2" key="1">
    <citation type="submission" date="2019-01" db="EMBL/GenBank/DDBJ databases">
        <authorList>
            <person name="Brito A."/>
        </authorList>
    </citation>
    <scope>NUCLEOTIDE SEQUENCE [LARGE SCALE GENOMIC DNA]</scope>
    <source>
        <strain evidence="1">1</strain>
    </source>
</reference>